<evidence type="ECO:0000313" key="2">
    <source>
        <dbReference type="EMBL" id="NTS66409.1"/>
    </source>
</evidence>
<keyword evidence="3" id="KW-1185">Reference proteome</keyword>
<keyword evidence="1" id="KW-0812">Transmembrane</keyword>
<comment type="caution">
    <text evidence="2">The sequence shown here is derived from an EMBL/GenBank/DDBJ whole genome shotgun (WGS) entry which is preliminary data.</text>
</comment>
<keyword evidence="1" id="KW-1133">Transmembrane helix</keyword>
<reference evidence="2 3" key="1">
    <citation type="submission" date="2020-06" db="EMBL/GenBank/DDBJ databases">
        <title>Sphingomonas hominis sp. nov., a member of the Sphingomonas, isolated from the hair of a 22-year-old girl.</title>
        <authorList>
            <person name="Zhang D.-F."/>
            <person name="Cui X.-W."/>
        </authorList>
    </citation>
    <scope>NUCLEOTIDE SEQUENCE [LARGE SCALE GENOMIC DNA]</scope>
    <source>
        <strain evidence="2 3">HHU CXW</strain>
    </source>
</reference>
<dbReference type="EMBL" id="JABULH010000007">
    <property type="protein sequence ID" value="NTS66409.1"/>
    <property type="molecule type" value="Genomic_DNA"/>
</dbReference>
<dbReference type="RefSeq" id="WP_174195015.1">
    <property type="nucleotide sequence ID" value="NZ_JABULH010000007.1"/>
</dbReference>
<dbReference type="InterPro" id="IPR058117">
    <property type="entry name" value="BV97_02767-like"/>
</dbReference>
<protein>
    <submittedName>
        <fullName evidence="2">DUF3147 family protein</fullName>
    </submittedName>
</protein>
<organism evidence="2 3">
    <name type="scientific">Sphingomonas hominis</name>
    <dbReference type="NCBI Taxonomy" id="2741495"/>
    <lineage>
        <taxon>Bacteria</taxon>
        <taxon>Pseudomonadati</taxon>
        <taxon>Pseudomonadota</taxon>
        <taxon>Alphaproteobacteria</taxon>
        <taxon>Sphingomonadales</taxon>
        <taxon>Sphingomonadaceae</taxon>
        <taxon>Sphingomonas</taxon>
    </lineage>
</organism>
<keyword evidence="1" id="KW-0472">Membrane</keyword>
<proteinExistence type="predicted"/>
<accession>A0ABX2JKT1</accession>
<gene>
    <name evidence="2" type="ORF">HRV97_14730</name>
</gene>
<dbReference type="Proteomes" id="UP000621447">
    <property type="component" value="Unassembled WGS sequence"/>
</dbReference>
<feature type="transmembrane region" description="Helical" evidence="1">
    <location>
        <begin position="28"/>
        <end position="48"/>
    </location>
</feature>
<feature type="transmembrane region" description="Helical" evidence="1">
    <location>
        <begin position="87"/>
        <end position="109"/>
    </location>
</feature>
<evidence type="ECO:0000313" key="3">
    <source>
        <dbReference type="Proteomes" id="UP000621447"/>
    </source>
</evidence>
<dbReference type="NCBIfam" id="NF006749">
    <property type="entry name" value="PRK09272.1-2"/>
    <property type="match status" value="1"/>
</dbReference>
<name>A0ABX2JKT1_9SPHN</name>
<evidence type="ECO:0000256" key="1">
    <source>
        <dbReference type="SAM" id="Phobius"/>
    </source>
</evidence>
<sequence length="116" mass="12808">MYHLAAKAIISGILIAAASELAKRYPGFGALIASLPLVSVLGMIWLWHDRRDPVNMAAHTQATFWFVLPSLPFFLLIPWMLRHGVGFWLALAAGCALTIMLYLIMTFALSRVGIPL</sequence>
<feature type="transmembrane region" description="Helical" evidence="1">
    <location>
        <begin position="60"/>
        <end position="81"/>
    </location>
</feature>